<proteinExistence type="predicted"/>
<protein>
    <submittedName>
        <fullName evidence="1">Uncharacterized protein</fullName>
    </submittedName>
</protein>
<dbReference type="EMBL" id="JARYMX010000366">
    <property type="protein sequence ID" value="KAJ9535300.1"/>
    <property type="molecule type" value="Genomic_DNA"/>
</dbReference>
<dbReference type="AlphaFoldDB" id="A0AA38SFM3"/>
<comment type="caution">
    <text evidence="1">The sequence shown here is derived from an EMBL/GenBank/DDBJ whole genome shotgun (WGS) entry which is preliminary data.</text>
</comment>
<name>A0AA38SFM3_9ASTR</name>
<evidence type="ECO:0000313" key="2">
    <source>
        <dbReference type="Proteomes" id="UP001172457"/>
    </source>
</evidence>
<reference evidence="1" key="1">
    <citation type="submission" date="2023-03" db="EMBL/GenBank/DDBJ databases">
        <title>Chromosome-scale reference genome and RAD-based genetic map of yellow starthistle (Centaurea solstitialis) reveal putative structural variation and QTLs associated with invader traits.</title>
        <authorList>
            <person name="Reatini B."/>
            <person name="Cang F.A."/>
            <person name="Jiang Q."/>
            <person name="Mckibben M.T.W."/>
            <person name="Barker M.S."/>
            <person name="Rieseberg L.H."/>
            <person name="Dlugosch K.M."/>
        </authorList>
    </citation>
    <scope>NUCLEOTIDE SEQUENCE</scope>
    <source>
        <strain evidence="1">CAN-66</strain>
        <tissue evidence="1">Leaf</tissue>
    </source>
</reference>
<keyword evidence="2" id="KW-1185">Reference proteome</keyword>
<sequence length="117" mass="12662">MPRGGRRPPGHELIIPGEEAMTVNWGISIANSVPTAASAVKSSGLNSGQAVETSKLSTVGAEGIFRWSVKCVENRKEHQTAKAHCWGRPLTLIERKLGEGRKGIRYPRVLSPVNDGY</sequence>
<organism evidence="1 2">
    <name type="scientific">Centaurea solstitialis</name>
    <name type="common">yellow star-thistle</name>
    <dbReference type="NCBI Taxonomy" id="347529"/>
    <lineage>
        <taxon>Eukaryota</taxon>
        <taxon>Viridiplantae</taxon>
        <taxon>Streptophyta</taxon>
        <taxon>Embryophyta</taxon>
        <taxon>Tracheophyta</taxon>
        <taxon>Spermatophyta</taxon>
        <taxon>Magnoliopsida</taxon>
        <taxon>eudicotyledons</taxon>
        <taxon>Gunneridae</taxon>
        <taxon>Pentapetalae</taxon>
        <taxon>asterids</taxon>
        <taxon>campanulids</taxon>
        <taxon>Asterales</taxon>
        <taxon>Asteraceae</taxon>
        <taxon>Carduoideae</taxon>
        <taxon>Cardueae</taxon>
        <taxon>Centaureinae</taxon>
        <taxon>Centaurea</taxon>
    </lineage>
</organism>
<evidence type="ECO:0000313" key="1">
    <source>
        <dbReference type="EMBL" id="KAJ9535300.1"/>
    </source>
</evidence>
<accession>A0AA38SFM3</accession>
<gene>
    <name evidence="1" type="ORF">OSB04_un001587</name>
</gene>
<dbReference type="Proteomes" id="UP001172457">
    <property type="component" value="Unassembled WGS sequence"/>
</dbReference>